<dbReference type="RefSeq" id="WP_358468738.1">
    <property type="nucleotide sequence ID" value="NZ_JBEZAE010000001.1"/>
</dbReference>
<keyword evidence="3" id="KW-1185">Reference proteome</keyword>
<protein>
    <submittedName>
        <fullName evidence="2">Uncharacterized protein</fullName>
    </submittedName>
</protein>
<evidence type="ECO:0000313" key="2">
    <source>
        <dbReference type="EMBL" id="MEU7068717.1"/>
    </source>
</evidence>
<dbReference type="Proteomes" id="UP001551329">
    <property type="component" value="Unassembled WGS sequence"/>
</dbReference>
<keyword evidence="1" id="KW-1133">Transmembrane helix</keyword>
<organism evidence="2 3">
    <name type="scientific">Streptomyces narbonensis</name>
    <dbReference type="NCBI Taxonomy" id="67333"/>
    <lineage>
        <taxon>Bacteria</taxon>
        <taxon>Bacillati</taxon>
        <taxon>Actinomycetota</taxon>
        <taxon>Actinomycetes</taxon>
        <taxon>Kitasatosporales</taxon>
        <taxon>Streptomycetaceae</taxon>
        <taxon>Streptomyces</taxon>
    </lineage>
</organism>
<name>A0ABV3C1S4_9ACTN</name>
<comment type="caution">
    <text evidence="2">The sequence shown here is derived from an EMBL/GenBank/DDBJ whole genome shotgun (WGS) entry which is preliminary data.</text>
</comment>
<proteinExistence type="predicted"/>
<reference evidence="2 3" key="1">
    <citation type="submission" date="2024-06" db="EMBL/GenBank/DDBJ databases">
        <title>The Natural Products Discovery Center: Release of the First 8490 Sequenced Strains for Exploring Actinobacteria Biosynthetic Diversity.</title>
        <authorList>
            <person name="Kalkreuter E."/>
            <person name="Kautsar S.A."/>
            <person name="Yang D."/>
            <person name="Bader C.D."/>
            <person name="Teijaro C.N."/>
            <person name="Fluegel L."/>
            <person name="Davis C.M."/>
            <person name="Simpson J.R."/>
            <person name="Lauterbach L."/>
            <person name="Steele A.D."/>
            <person name="Gui C."/>
            <person name="Meng S."/>
            <person name="Li G."/>
            <person name="Viehrig K."/>
            <person name="Ye F."/>
            <person name="Su P."/>
            <person name="Kiefer A.F."/>
            <person name="Nichols A."/>
            <person name="Cepeda A.J."/>
            <person name="Yan W."/>
            <person name="Fan B."/>
            <person name="Jiang Y."/>
            <person name="Adhikari A."/>
            <person name="Zheng C.-J."/>
            <person name="Schuster L."/>
            <person name="Cowan T.M."/>
            <person name="Smanski M.J."/>
            <person name="Chevrette M.G."/>
            <person name="De Carvalho L.P.S."/>
            <person name="Shen B."/>
        </authorList>
    </citation>
    <scope>NUCLEOTIDE SEQUENCE [LARGE SCALE GENOMIC DNA]</scope>
    <source>
        <strain evidence="2 3">NPDC045974</strain>
    </source>
</reference>
<keyword evidence="1" id="KW-0812">Transmembrane</keyword>
<feature type="transmembrane region" description="Helical" evidence="1">
    <location>
        <begin position="6"/>
        <end position="30"/>
    </location>
</feature>
<sequence>MESLGFAISGLIWGAPVAAFVVLVVVAVMVSRWRRKAIAALEGGELEAGGQCASGRAVGTAGEV</sequence>
<evidence type="ECO:0000256" key="1">
    <source>
        <dbReference type="SAM" id="Phobius"/>
    </source>
</evidence>
<dbReference type="EMBL" id="JBEZAE010000001">
    <property type="protein sequence ID" value="MEU7068717.1"/>
    <property type="molecule type" value="Genomic_DNA"/>
</dbReference>
<evidence type="ECO:0000313" key="3">
    <source>
        <dbReference type="Proteomes" id="UP001551329"/>
    </source>
</evidence>
<keyword evidence="1" id="KW-0472">Membrane</keyword>
<accession>A0ABV3C1S4</accession>
<gene>
    <name evidence="2" type="ORF">AB0A88_01020</name>
</gene>